<organism evidence="1">
    <name type="scientific">Arundo donax</name>
    <name type="common">Giant reed</name>
    <name type="synonym">Donax arundinaceus</name>
    <dbReference type="NCBI Taxonomy" id="35708"/>
    <lineage>
        <taxon>Eukaryota</taxon>
        <taxon>Viridiplantae</taxon>
        <taxon>Streptophyta</taxon>
        <taxon>Embryophyta</taxon>
        <taxon>Tracheophyta</taxon>
        <taxon>Spermatophyta</taxon>
        <taxon>Magnoliopsida</taxon>
        <taxon>Liliopsida</taxon>
        <taxon>Poales</taxon>
        <taxon>Poaceae</taxon>
        <taxon>PACMAD clade</taxon>
        <taxon>Arundinoideae</taxon>
        <taxon>Arundineae</taxon>
        <taxon>Arundo</taxon>
    </lineage>
</organism>
<accession>A0A0A9ELV0</accession>
<dbReference type="EMBL" id="GBRH01196196">
    <property type="protein sequence ID" value="JAE01700.1"/>
    <property type="molecule type" value="Transcribed_RNA"/>
</dbReference>
<reference evidence="1" key="1">
    <citation type="submission" date="2014-09" db="EMBL/GenBank/DDBJ databases">
        <authorList>
            <person name="Magalhaes I.L.F."/>
            <person name="Oliveira U."/>
            <person name="Santos F.R."/>
            <person name="Vidigal T.H.D.A."/>
            <person name="Brescovit A.D."/>
            <person name="Santos A.J."/>
        </authorList>
    </citation>
    <scope>NUCLEOTIDE SEQUENCE</scope>
    <source>
        <tissue evidence="1">Shoot tissue taken approximately 20 cm above the soil surface</tissue>
    </source>
</reference>
<sequence length="96" mass="10247">MGGFNGRMQWGQSSFALSNHTPIRDMEALPPSGATTTMAHASPPVLLRLLLPFLPPASLDRRCRFRLPSLSCRCSASPGSSSMASTGKRLCVSLSL</sequence>
<evidence type="ECO:0000313" key="1">
    <source>
        <dbReference type="EMBL" id="JAE01700.1"/>
    </source>
</evidence>
<name>A0A0A9ELV0_ARUDO</name>
<dbReference type="AlphaFoldDB" id="A0A0A9ELV0"/>
<proteinExistence type="predicted"/>
<protein>
    <submittedName>
        <fullName evidence="1">Uncharacterized protein</fullName>
    </submittedName>
</protein>
<reference evidence="1" key="2">
    <citation type="journal article" date="2015" name="Data Brief">
        <title>Shoot transcriptome of the giant reed, Arundo donax.</title>
        <authorList>
            <person name="Barrero R.A."/>
            <person name="Guerrero F.D."/>
            <person name="Moolhuijzen P."/>
            <person name="Goolsby J.A."/>
            <person name="Tidwell J."/>
            <person name="Bellgard S.E."/>
            <person name="Bellgard M.I."/>
        </authorList>
    </citation>
    <scope>NUCLEOTIDE SEQUENCE</scope>
    <source>
        <tissue evidence="1">Shoot tissue taken approximately 20 cm above the soil surface</tissue>
    </source>
</reference>